<keyword evidence="4" id="KW-0611">Plant defense</keyword>
<dbReference type="GO" id="GO:0031640">
    <property type="term" value="P:killing of cells of another organism"/>
    <property type="evidence" value="ECO:0007669"/>
    <property type="project" value="UniProtKB-KW"/>
</dbReference>
<keyword evidence="2" id="KW-0929">Antimicrobial</keyword>
<accession>A0A178UU41</accession>
<keyword evidence="3" id="KW-0295">Fungicide</keyword>
<protein>
    <submittedName>
        <fullName evidence="7">LCR15</fullName>
    </submittedName>
</protein>
<feature type="signal peptide" evidence="6">
    <location>
        <begin position="1"/>
        <end position="21"/>
    </location>
</feature>
<keyword evidence="6" id="KW-0732">Signal</keyword>
<evidence type="ECO:0000313" key="8">
    <source>
        <dbReference type="Proteomes" id="UP000078284"/>
    </source>
</evidence>
<sequence length="84" mass="9281">MSKSSQLIVTVLCIFTILVLGEICMAKGQPLEEMVECKEVLWPEECKYDACAFACVLKRHGKGGCLEGPDYRSACIGQYACKRS</sequence>
<comment type="caution">
    <text evidence="7">The sequence shown here is derived from an EMBL/GenBank/DDBJ whole genome shotgun (WGS) entry which is preliminary data.</text>
</comment>
<gene>
    <name evidence="7" type="ordered locus">AXX17_At4g22430</name>
</gene>
<dbReference type="AlphaFoldDB" id="A0A178UU41"/>
<reference evidence="8" key="1">
    <citation type="journal article" date="2016" name="Proc. Natl. Acad. Sci. U.S.A.">
        <title>Chromosome-level assembly of Arabidopsis thaliana Ler reveals the extent of translocation and inversion polymorphisms.</title>
        <authorList>
            <person name="Zapata L."/>
            <person name="Ding J."/>
            <person name="Willing E.M."/>
            <person name="Hartwig B."/>
            <person name="Bezdan D."/>
            <person name="Jiao W.B."/>
            <person name="Patel V."/>
            <person name="Velikkakam James G."/>
            <person name="Koornneef M."/>
            <person name="Ossowski S."/>
            <person name="Schneeberger K."/>
        </authorList>
    </citation>
    <scope>NUCLEOTIDE SEQUENCE [LARGE SCALE GENOMIC DNA]</scope>
    <source>
        <strain evidence="8">cv. Landsberg erecta</strain>
    </source>
</reference>
<evidence type="ECO:0000256" key="4">
    <source>
        <dbReference type="ARBA" id="ARBA00022821"/>
    </source>
</evidence>
<organism evidence="7 8">
    <name type="scientific">Arabidopsis thaliana</name>
    <name type="common">Mouse-ear cress</name>
    <dbReference type="NCBI Taxonomy" id="3702"/>
    <lineage>
        <taxon>Eukaryota</taxon>
        <taxon>Viridiplantae</taxon>
        <taxon>Streptophyta</taxon>
        <taxon>Embryophyta</taxon>
        <taxon>Tracheophyta</taxon>
        <taxon>Spermatophyta</taxon>
        <taxon>Magnoliopsida</taxon>
        <taxon>eudicotyledons</taxon>
        <taxon>Gunneridae</taxon>
        <taxon>Pentapetalae</taxon>
        <taxon>rosids</taxon>
        <taxon>malvids</taxon>
        <taxon>Brassicales</taxon>
        <taxon>Brassicaceae</taxon>
        <taxon>Camelineae</taxon>
        <taxon>Arabidopsis</taxon>
    </lineage>
</organism>
<evidence type="ECO:0000313" key="7">
    <source>
        <dbReference type="EMBL" id="OAO97398.1"/>
    </source>
</evidence>
<evidence type="ECO:0000256" key="1">
    <source>
        <dbReference type="ARBA" id="ARBA00006722"/>
    </source>
</evidence>
<dbReference type="InterPro" id="IPR010851">
    <property type="entry name" value="DEFL"/>
</dbReference>
<evidence type="ECO:0000256" key="5">
    <source>
        <dbReference type="ARBA" id="ARBA00023157"/>
    </source>
</evidence>
<dbReference type="EMBL" id="LUHQ01000004">
    <property type="protein sequence ID" value="OAO97398.1"/>
    <property type="molecule type" value="Genomic_DNA"/>
</dbReference>
<proteinExistence type="inferred from homology"/>
<dbReference type="Pfam" id="PF07333">
    <property type="entry name" value="SLR1-BP"/>
    <property type="match status" value="1"/>
</dbReference>
<dbReference type="Proteomes" id="UP000078284">
    <property type="component" value="Chromosome 4"/>
</dbReference>
<name>A0A178UU41_ARATH</name>
<evidence type="ECO:0000256" key="3">
    <source>
        <dbReference type="ARBA" id="ARBA00022577"/>
    </source>
</evidence>
<dbReference type="ExpressionAtlas" id="A0A178UU41">
    <property type="expression patterns" value="baseline and differential"/>
</dbReference>
<keyword evidence="5" id="KW-1015">Disulfide bond</keyword>
<feature type="chain" id="PRO_5008094323" evidence="6">
    <location>
        <begin position="22"/>
        <end position="84"/>
    </location>
</feature>
<evidence type="ECO:0000256" key="2">
    <source>
        <dbReference type="ARBA" id="ARBA00022529"/>
    </source>
</evidence>
<comment type="similarity">
    <text evidence="1">Belongs to the DEFL family.</text>
</comment>
<dbReference type="GO" id="GO:0050832">
    <property type="term" value="P:defense response to fungus"/>
    <property type="evidence" value="ECO:0007669"/>
    <property type="project" value="UniProtKB-KW"/>
</dbReference>
<evidence type="ECO:0000256" key="6">
    <source>
        <dbReference type="SAM" id="SignalP"/>
    </source>
</evidence>